<organism evidence="2">
    <name type="scientific">uncultured Gemmatimonadaceae bacterium</name>
    <dbReference type="NCBI Taxonomy" id="246130"/>
    <lineage>
        <taxon>Bacteria</taxon>
        <taxon>Pseudomonadati</taxon>
        <taxon>Gemmatimonadota</taxon>
        <taxon>Gemmatimonadia</taxon>
        <taxon>Gemmatimonadales</taxon>
        <taxon>Gemmatimonadaceae</taxon>
        <taxon>environmental samples</taxon>
    </lineage>
</organism>
<proteinExistence type="predicted"/>
<feature type="non-terminal residue" evidence="2">
    <location>
        <position position="286"/>
    </location>
</feature>
<reference evidence="2" key="1">
    <citation type="submission" date="2020-02" db="EMBL/GenBank/DDBJ databases">
        <authorList>
            <person name="Meier V. D."/>
        </authorList>
    </citation>
    <scope>NUCLEOTIDE SEQUENCE</scope>
    <source>
        <strain evidence="2">AVDCRST_MAG40</strain>
    </source>
</reference>
<feature type="compositionally biased region" description="Basic and acidic residues" evidence="1">
    <location>
        <begin position="75"/>
        <end position="85"/>
    </location>
</feature>
<feature type="compositionally biased region" description="Basic and acidic residues" evidence="1">
    <location>
        <begin position="157"/>
        <end position="171"/>
    </location>
</feature>
<feature type="compositionally biased region" description="Low complexity" evidence="1">
    <location>
        <begin position="36"/>
        <end position="54"/>
    </location>
</feature>
<name>A0A6J4L2Q0_9BACT</name>
<evidence type="ECO:0000313" key="2">
    <source>
        <dbReference type="EMBL" id="CAA9317723.1"/>
    </source>
</evidence>
<feature type="compositionally biased region" description="Low complexity" evidence="1">
    <location>
        <begin position="259"/>
        <end position="272"/>
    </location>
</feature>
<gene>
    <name evidence="2" type="ORF">AVDCRST_MAG40-1313</name>
</gene>
<dbReference type="AlphaFoldDB" id="A0A6J4L2Q0"/>
<feature type="compositionally biased region" description="Low complexity" evidence="1">
    <location>
        <begin position="136"/>
        <end position="148"/>
    </location>
</feature>
<feature type="non-terminal residue" evidence="2">
    <location>
        <position position="1"/>
    </location>
</feature>
<dbReference type="EMBL" id="CADCTX010000411">
    <property type="protein sequence ID" value="CAA9317723.1"/>
    <property type="molecule type" value="Genomic_DNA"/>
</dbReference>
<feature type="compositionally biased region" description="Basic and acidic residues" evidence="1">
    <location>
        <begin position="198"/>
        <end position="220"/>
    </location>
</feature>
<accession>A0A6J4L2Q0</accession>
<evidence type="ECO:0000256" key="1">
    <source>
        <dbReference type="SAM" id="MobiDB-lite"/>
    </source>
</evidence>
<feature type="compositionally biased region" description="Low complexity" evidence="1">
    <location>
        <begin position="224"/>
        <end position="236"/>
    </location>
</feature>
<feature type="region of interest" description="Disordered" evidence="1">
    <location>
        <begin position="25"/>
        <end position="286"/>
    </location>
</feature>
<protein>
    <submittedName>
        <fullName evidence="2">RNA polymerase sigma factor RpoD</fullName>
    </submittedName>
</protein>
<sequence>GCHLVVPESLLRGRLARPVPARHQHLPAHHAGRGGAARAADPPGRPGGARQAGPLEPALRRLRGQEVPEPGRLPLRSDQRGEPGSHPRGAQVRRDQGDQVHLLRRVVDPPGDPAGARRAVAHRARAAQPRGHAAPHRQAGQQPAAGARPRGHARRDRRGDGHHGGGGRQDDVDLPGAPLARRAARPGRGQQAPRLPPRHGEPHPRRAHLREGAHRVDRGGAGRAQGARVQDPAPLLRPRRRRADDARGDRRPPGHHPRAGAADQGEGALAPAPREPGARAGELHRV</sequence>
<feature type="compositionally biased region" description="Basic and acidic residues" evidence="1">
    <location>
        <begin position="242"/>
        <end position="252"/>
    </location>
</feature>
<feature type="compositionally biased region" description="Low complexity" evidence="1">
    <location>
        <begin position="174"/>
        <end position="193"/>
    </location>
</feature>